<comment type="subcellular location">
    <subcellularLocation>
        <location evidence="1">Cell membrane</location>
        <topology evidence="1">Multi-pass membrane protein</topology>
    </subcellularLocation>
</comment>
<evidence type="ECO:0000256" key="3">
    <source>
        <dbReference type="ARBA" id="ARBA00022692"/>
    </source>
</evidence>
<evidence type="ECO:0000313" key="8">
    <source>
        <dbReference type="EMBL" id="CAB4682398.1"/>
    </source>
</evidence>
<dbReference type="AlphaFoldDB" id="A0A6J6NBF1"/>
<evidence type="ECO:0000256" key="2">
    <source>
        <dbReference type="ARBA" id="ARBA00022475"/>
    </source>
</evidence>
<proteinExistence type="predicted"/>
<keyword evidence="4 6" id="KW-1133">Transmembrane helix</keyword>
<protein>
    <submittedName>
        <fullName evidence="8">Unannotated protein</fullName>
    </submittedName>
</protein>
<feature type="transmembrane region" description="Helical" evidence="6">
    <location>
        <begin position="202"/>
        <end position="221"/>
    </location>
</feature>
<dbReference type="GO" id="GO:0005886">
    <property type="term" value="C:plasma membrane"/>
    <property type="evidence" value="ECO:0007669"/>
    <property type="project" value="UniProtKB-SubCell"/>
</dbReference>
<organism evidence="8">
    <name type="scientific">freshwater metagenome</name>
    <dbReference type="NCBI Taxonomy" id="449393"/>
    <lineage>
        <taxon>unclassified sequences</taxon>
        <taxon>metagenomes</taxon>
        <taxon>ecological metagenomes</taxon>
    </lineage>
</organism>
<name>A0A6J6NBF1_9ZZZZ</name>
<dbReference type="Pfam" id="PF00482">
    <property type="entry name" value="T2SSF"/>
    <property type="match status" value="1"/>
</dbReference>
<sequence length="232" mass="24095">MMFVSALLIAFAVALLMPVDVSWRLTTTGLVEVAPHRVDIASFILARLGFGPASRRKITTQRIRAVEALSALAAELRGGQPLGVALLNAAGSPPVWPATLAALRLDGDVTSALRHDAKARPVLAALAACWQVSSASGSGLSAAVDRLAESARVAEDVRVQLEAQLAGPRATARMLATLPLIGLAMGMLMGADPLQWLLGTPPGLLCLLGGVLLTVAGMAWTSRIATAVERQL</sequence>
<dbReference type="PANTHER" id="PTHR35007">
    <property type="entry name" value="INTEGRAL MEMBRANE PROTEIN-RELATED"/>
    <property type="match status" value="1"/>
</dbReference>
<feature type="domain" description="Type II secretion system protein GspF" evidence="7">
    <location>
        <begin position="70"/>
        <end position="187"/>
    </location>
</feature>
<keyword evidence="5 6" id="KW-0472">Membrane</keyword>
<evidence type="ECO:0000259" key="7">
    <source>
        <dbReference type="Pfam" id="PF00482"/>
    </source>
</evidence>
<dbReference type="EMBL" id="CAEZWW010000186">
    <property type="protein sequence ID" value="CAB4682398.1"/>
    <property type="molecule type" value="Genomic_DNA"/>
</dbReference>
<evidence type="ECO:0000256" key="1">
    <source>
        <dbReference type="ARBA" id="ARBA00004651"/>
    </source>
</evidence>
<evidence type="ECO:0000256" key="4">
    <source>
        <dbReference type="ARBA" id="ARBA00022989"/>
    </source>
</evidence>
<keyword evidence="2" id="KW-1003">Cell membrane</keyword>
<dbReference type="PANTHER" id="PTHR35007:SF4">
    <property type="entry name" value="CONSERVED TRANSMEMBRANE PROTEIN-RELATED"/>
    <property type="match status" value="1"/>
</dbReference>
<gene>
    <name evidence="8" type="ORF">UFOPK2310_01310</name>
</gene>
<reference evidence="8" key="1">
    <citation type="submission" date="2020-05" db="EMBL/GenBank/DDBJ databases">
        <authorList>
            <person name="Chiriac C."/>
            <person name="Salcher M."/>
            <person name="Ghai R."/>
            <person name="Kavagutti S V."/>
        </authorList>
    </citation>
    <scope>NUCLEOTIDE SEQUENCE</scope>
</reference>
<keyword evidence="3 6" id="KW-0812">Transmembrane</keyword>
<accession>A0A6J6NBF1</accession>
<evidence type="ECO:0000256" key="6">
    <source>
        <dbReference type="SAM" id="Phobius"/>
    </source>
</evidence>
<evidence type="ECO:0000256" key="5">
    <source>
        <dbReference type="ARBA" id="ARBA00023136"/>
    </source>
</evidence>
<dbReference type="InterPro" id="IPR018076">
    <property type="entry name" value="T2SS_GspF_dom"/>
</dbReference>